<dbReference type="Gene3D" id="1.10.150.20">
    <property type="entry name" value="5' to 3' exonuclease, C-terminal subdomain"/>
    <property type="match status" value="1"/>
</dbReference>
<dbReference type="InterPro" id="IPR011263">
    <property type="entry name" value="DNA-dir_RNA_pol_RpoA/D/Rpb3"/>
</dbReference>
<dbReference type="InterPro" id="IPR011262">
    <property type="entry name" value="DNA-dir_RNA_pol_insert"/>
</dbReference>
<evidence type="ECO:0000256" key="7">
    <source>
        <dbReference type="ARBA" id="ARBA00023163"/>
    </source>
</evidence>
<dbReference type="SMART" id="SM00662">
    <property type="entry name" value="RPOLD"/>
    <property type="match status" value="1"/>
</dbReference>
<dbReference type="InterPro" id="IPR036603">
    <property type="entry name" value="RBP11-like"/>
</dbReference>
<dbReference type="Gene3D" id="3.30.1360.10">
    <property type="entry name" value="RNA polymerase, RBP11-like subunit"/>
    <property type="match status" value="1"/>
</dbReference>
<dbReference type="Gene3D" id="2.170.120.12">
    <property type="entry name" value="DNA-directed RNA polymerase, insert domain"/>
    <property type="match status" value="1"/>
</dbReference>
<evidence type="ECO:0000256" key="6">
    <source>
        <dbReference type="ARBA" id="ARBA00022695"/>
    </source>
</evidence>
<dbReference type="NCBIfam" id="NF003519">
    <property type="entry name" value="PRK05182.2-5"/>
    <property type="match status" value="1"/>
</dbReference>
<reference evidence="13 14" key="1">
    <citation type="journal article" date="2019" name="Microbiol. Resour. Announc.">
        <title>Complete Genome Sequences of Three Mycoplasma anserisalpingitis (Mycoplasma sp. 1220) Strains.</title>
        <authorList>
            <person name="Grozner D."/>
            <person name="Forro B."/>
            <person name="Kovacs A.B."/>
            <person name="Marton S."/>
            <person name="Banyai K."/>
            <person name="Kreizinger Z."/>
            <person name="Sulyok K.M."/>
            <person name="Gyuranecz M."/>
        </authorList>
    </citation>
    <scope>NUCLEOTIDE SEQUENCE [LARGE SCALE GENOMIC DNA]</scope>
    <source>
        <strain evidence="13 14">ATCC:BAA-2147</strain>
    </source>
</reference>
<dbReference type="Pfam" id="PF01000">
    <property type="entry name" value="RNA_pol_A_bac"/>
    <property type="match status" value="1"/>
</dbReference>
<comment type="function">
    <text evidence="11">DNA-dependent RNA polymerase catalyzes the transcription of DNA into RNA using the four ribonucleoside triphosphates as substrates.</text>
</comment>
<gene>
    <name evidence="11" type="primary">rpoA</name>
    <name evidence="13" type="ORF">FRW55_03890</name>
</gene>
<evidence type="ECO:0000256" key="3">
    <source>
        <dbReference type="ARBA" id="ARBA00015972"/>
    </source>
</evidence>
<keyword evidence="7 11" id="KW-0804">Transcription</keyword>
<dbReference type="AlphaFoldDB" id="A0A5B8K308"/>
<dbReference type="GO" id="GO:0005737">
    <property type="term" value="C:cytoplasm"/>
    <property type="evidence" value="ECO:0007669"/>
    <property type="project" value="UniProtKB-ARBA"/>
</dbReference>
<feature type="region of interest" description="Alpha N-terminal domain (alpha-NTD)" evidence="11">
    <location>
        <begin position="1"/>
        <end position="260"/>
    </location>
</feature>
<dbReference type="KEGG" id="mans:FRW55_03890"/>
<dbReference type="InterPro" id="IPR036643">
    <property type="entry name" value="RNApol_insert_sf"/>
</dbReference>
<sequence length="336" mass="37990">MEKMKRLDYLKVPSLNKVSDFETTFSLQPLERGFGNTLGVALRRVLLSNITSLAPFCIKIEGVNHEFQGIPGVVEDVPSLIMNLREVRFKYDSELVNDDEIIKVELKADEVGEITSRYLTVVDNPNVEIIDHNIHIADVSAANSLKIEMFIRPGRGFLSSEENKLIVNKLEGELAANSKIKKGKFIAVDSKFSPIKLVNYKVEELNSSSAKVEERLDFTLITDGTVKAEQAIKQASEILIAHFMVIGNTDEMKVDVFADEVEEEPQENEADLDINQLNLSVRSLNALRRINKTKVSDIIEMTYDELEQTKNLGKKSLEEIVQKLQEFGFTLKKRDE</sequence>
<comment type="catalytic activity">
    <reaction evidence="10 11">
        <text>RNA(n) + a ribonucleoside 5'-triphosphate = RNA(n+1) + diphosphate</text>
        <dbReference type="Rhea" id="RHEA:21248"/>
        <dbReference type="Rhea" id="RHEA-COMP:14527"/>
        <dbReference type="Rhea" id="RHEA-COMP:17342"/>
        <dbReference type="ChEBI" id="CHEBI:33019"/>
        <dbReference type="ChEBI" id="CHEBI:61557"/>
        <dbReference type="ChEBI" id="CHEBI:140395"/>
        <dbReference type="EC" id="2.7.7.6"/>
    </reaction>
</comment>
<keyword evidence="4 11" id="KW-0240">DNA-directed RNA polymerase</keyword>
<feature type="region of interest" description="Alpha C-terminal domain (alpha-CTD)" evidence="11">
    <location>
        <begin position="270"/>
        <end position="336"/>
    </location>
</feature>
<evidence type="ECO:0000256" key="11">
    <source>
        <dbReference type="HAMAP-Rule" id="MF_00059"/>
    </source>
</evidence>
<dbReference type="CDD" id="cd06928">
    <property type="entry name" value="RNAP_alpha_NTD"/>
    <property type="match status" value="1"/>
</dbReference>
<keyword evidence="14" id="KW-1185">Reference proteome</keyword>
<evidence type="ECO:0000256" key="10">
    <source>
        <dbReference type="ARBA" id="ARBA00048552"/>
    </source>
</evidence>
<dbReference type="SUPFAM" id="SSF56553">
    <property type="entry name" value="Insert subdomain of RNA polymerase alpha subunit"/>
    <property type="match status" value="1"/>
</dbReference>
<dbReference type="GO" id="GO:0003899">
    <property type="term" value="F:DNA-directed RNA polymerase activity"/>
    <property type="evidence" value="ECO:0007669"/>
    <property type="project" value="UniProtKB-UniRule"/>
</dbReference>
<dbReference type="NCBIfam" id="TIGR02027">
    <property type="entry name" value="rpoA"/>
    <property type="match status" value="1"/>
</dbReference>
<organism evidence="13 14">
    <name type="scientific">Mycoplasma anserisalpingitidis</name>
    <dbReference type="NCBI Taxonomy" id="519450"/>
    <lineage>
        <taxon>Bacteria</taxon>
        <taxon>Bacillati</taxon>
        <taxon>Mycoplasmatota</taxon>
        <taxon>Mollicutes</taxon>
        <taxon>Mycoplasmataceae</taxon>
        <taxon>Mycoplasma</taxon>
    </lineage>
</organism>
<dbReference type="HAMAP" id="MF_00059">
    <property type="entry name" value="RNApol_bact_RpoA"/>
    <property type="match status" value="1"/>
</dbReference>
<dbReference type="GO" id="GO:0046983">
    <property type="term" value="F:protein dimerization activity"/>
    <property type="evidence" value="ECO:0007669"/>
    <property type="project" value="InterPro"/>
</dbReference>
<accession>A0A5B8K308</accession>
<protein>
    <recommendedName>
        <fullName evidence="3 11">DNA-directed RNA polymerase subunit alpha</fullName>
        <shortName evidence="11">RNAP subunit alpha</shortName>
        <ecNumber evidence="2 11">2.7.7.6</ecNumber>
    </recommendedName>
    <alternativeName>
        <fullName evidence="9 11">RNA polymerase subunit alpha</fullName>
    </alternativeName>
    <alternativeName>
        <fullName evidence="8 11">Transcriptase subunit alpha</fullName>
    </alternativeName>
</protein>
<dbReference type="GO" id="GO:0000428">
    <property type="term" value="C:DNA-directed RNA polymerase complex"/>
    <property type="evidence" value="ECO:0007669"/>
    <property type="project" value="UniProtKB-KW"/>
</dbReference>
<evidence type="ECO:0000256" key="2">
    <source>
        <dbReference type="ARBA" id="ARBA00012418"/>
    </source>
</evidence>
<evidence type="ECO:0000313" key="14">
    <source>
        <dbReference type="Proteomes" id="UP000318927"/>
    </source>
</evidence>
<dbReference type="EC" id="2.7.7.6" evidence="2 11"/>
<dbReference type="InterPro" id="IPR011773">
    <property type="entry name" value="DNA-dir_RpoA"/>
</dbReference>
<dbReference type="EMBL" id="CP042295">
    <property type="protein sequence ID" value="QDY87275.1"/>
    <property type="molecule type" value="Genomic_DNA"/>
</dbReference>
<keyword evidence="5 11" id="KW-0808">Transferase</keyword>
<comment type="domain">
    <text evidence="11">The N-terminal domain is essential for RNAP assembly and basal transcription, whereas the C-terminal domain is involved in interaction with transcriptional regulators and with upstream promoter elements.</text>
</comment>
<keyword evidence="6 11" id="KW-0548">Nucleotidyltransferase</keyword>
<feature type="domain" description="DNA-directed RNA polymerase RpoA/D/Rpb3-type" evidence="12">
    <location>
        <begin position="22"/>
        <end position="249"/>
    </location>
</feature>
<dbReference type="GO" id="GO:0006351">
    <property type="term" value="P:DNA-templated transcription"/>
    <property type="evidence" value="ECO:0007669"/>
    <property type="project" value="UniProtKB-UniRule"/>
</dbReference>
<evidence type="ECO:0000313" key="13">
    <source>
        <dbReference type="EMBL" id="QDY87275.1"/>
    </source>
</evidence>
<dbReference type="Pfam" id="PF03118">
    <property type="entry name" value="RNA_pol_A_CTD"/>
    <property type="match status" value="1"/>
</dbReference>
<dbReference type="Proteomes" id="UP000318927">
    <property type="component" value="Chromosome"/>
</dbReference>
<evidence type="ECO:0000256" key="5">
    <source>
        <dbReference type="ARBA" id="ARBA00022679"/>
    </source>
</evidence>
<evidence type="ECO:0000256" key="9">
    <source>
        <dbReference type="ARBA" id="ARBA00033070"/>
    </source>
</evidence>
<dbReference type="SUPFAM" id="SSF55257">
    <property type="entry name" value="RBP11-like subunits of RNA polymerase"/>
    <property type="match status" value="1"/>
</dbReference>
<dbReference type="SUPFAM" id="SSF47789">
    <property type="entry name" value="C-terminal domain of RNA polymerase alpha subunit"/>
    <property type="match status" value="1"/>
</dbReference>
<comment type="similarity">
    <text evidence="1 11">Belongs to the RNA polymerase alpha chain family.</text>
</comment>
<dbReference type="OrthoDB" id="9805706at2"/>
<evidence type="ECO:0000256" key="1">
    <source>
        <dbReference type="ARBA" id="ARBA00007123"/>
    </source>
</evidence>
<dbReference type="InterPro" id="IPR011260">
    <property type="entry name" value="RNAP_asu_C"/>
</dbReference>
<dbReference type="Pfam" id="PF01193">
    <property type="entry name" value="RNA_pol_L"/>
    <property type="match status" value="1"/>
</dbReference>
<name>A0A5B8K308_9MOLU</name>
<dbReference type="RefSeq" id="WP_146368799.1">
    <property type="nucleotide sequence ID" value="NZ_CP042295.1"/>
</dbReference>
<dbReference type="GO" id="GO:0003677">
    <property type="term" value="F:DNA binding"/>
    <property type="evidence" value="ECO:0007669"/>
    <property type="project" value="UniProtKB-UniRule"/>
</dbReference>
<evidence type="ECO:0000256" key="4">
    <source>
        <dbReference type="ARBA" id="ARBA00022478"/>
    </source>
</evidence>
<comment type="subunit">
    <text evidence="11">Homodimer. The RNAP catalytic core consists of 2 alpha, 1 beta, 1 beta' and 1 omega subunit. When a sigma factor is associated with the core the holoenzyme is formed, which can initiate transcription.</text>
</comment>
<evidence type="ECO:0000259" key="12">
    <source>
        <dbReference type="SMART" id="SM00662"/>
    </source>
</evidence>
<evidence type="ECO:0000256" key="8">
    <source>
        <dbReference type="ARBA" id="ARBA00032524"/>
    </source>
</evidence>
<proteinExistence type="inferred from homology"/>